<proteinExistence type="predicted"/>
<evidence type="ECO:0000313" key="2">
    <source>
        <dbReference type="Ensembl" id="ENSMPUP00000016394.1"/>
    </source>
</evidence>
<feature type="compositionally biased region" description="Basic and acidic residues" evidence="1">
    <location>
        <begin position="1"/>
        <end position="28"/>
    </location>
</feature>
<sequence>QGQVGRGERRKEEERRDGRTDGRKEGRRSSAGKLTFIEVTLKTGPLAGWERWAVQAPGLQRSAELPAGWGAALLSTPTTPIFLSPQSCLHGTVVPPPNNPSCLIKRLPAPYFLSETEW</sequence>
<dbReference type="AlphaFoldDB" id="M3YYI4"/>
<dbReference type="Ensembl" id="ENSMPUT00000016639.1">
    <property type="protein sequence ID" value="ENSMPUP00000016394.1"/>
    <property type="gene ID" value="ENSMPUG00000016497.1"/>
</dbReference>
<dbReference type="EMBL" id="AEYP01017988">
    <property type="status" value="NOT_ANNOTATED_CDS"/>
    <property type="molecule type" value="Genomic_DNA"/>
</dbReference>
<evidence type="ECO:0000256" key="1">
    <source>
        <dbReference type="SAM" id="MobiDB-lite"/>
    </source>
</evidence>
<accession>M3YYI4</accession>
<name>M3YYI4_MUSPF</name>
<feature type="region of interest" description="Disordered" evidence="1">
    <location>
        <begin position="1"/>
        <end position="31"/>
    </location>
</feature>
<dbReference type="HOGENOM" id="CLU_2078428_0_0_1"/>
<organism evidence="2">
    <name type="scientific">Mustela putorius furo</name>
    <name type="common">European domestic ferret</name>
    <name type="synonym">Mustela furo</name>
    <dbReference type="NCBI Taxonomy" id="9669"/>
    <lineage>
        <taxon>Eukaryota</taxon>
        <taxon>Metazoa</taxon>
        <taxon>Chordata</taxon>
        <taxon>Craniata</taxon>
        <taxon>Vertebrata</taxon>
        <taxon>Euteleostomi</taxon>
        <taxon>Mammalia</taxon>
        <taxon>Eutheria</taxon>
        <taxon>Laurasiatheria</taxon>
        <taxon>Carnivora</taxon>
        <taxon>Caniformia</taxon>
        <taxon>Musteloidea</taxon>
        <taxon>Mustelidae</taxon>
        <taxon>Mustelinae</taxon>
        <taxon>Mustela</taxon>
    </lineage>
</organism>
<protein>
    <submittedName>
        <fullName evidence="2">Uncharacterized protein</fullName>
    </submittedName>
</protein>
<reference evidence="2" key="1">
    <citation type="submission" date="2024-06" db="UniProtKB">
        <authorList>
            <consortium name="Ensembl"/>
        </authorList>
    </citation>
    <scope>IDENTIFICATION</scope>
</reference>
<dbReference type="InParanoid" id="M3YYI4"/>